<protein>
    <submittedName>
        <fullName evidence="2">Uncharacterized protein</fullName>
    </submittedName>
</protein>
<evidence type="ECO:0000313" key="2">
    <source>
        <dbReference type="EMBL" id="PIZ96107.1"/>
    </source>
</evidence>
<sequence>MMATHLEFSNNTGESEKFDPKKHELDETSLSEIFRKMTLEQLLDKLESLESHSINHDEAVHSISALDTQIDLLKKEIENKKKSGNSLH</sequence>
<evidence type="ECO:0000313" key="3">
    <source>
        <dbReference type="Proteomes" id="UP000231453"/>
    </source>
</evidence>
<dbReference type="EMBL" id="PFPL01000033">
    <property type="protein sequence ID" value="PIZ96107.1"/>
    <property type="molecule type" value="Genomic_DNA"/>
</dbReference>
<accession>A0A2M7VBB5</accession>
<dbReference type="Proteomes" id="UP000231453">
    <property type="component" value="Unassembled WGS sequence"/>
</dbReference>
<proteinExistence type="predicted"/>
<feature type="compositionally biased region" description="Basic and acidic residues" evidence="1">
    <location>
        <begin position="14"/>
        <end position="24"/>
    </location>
</feature>
<organism evidence="2 3">
    <name type="scientific">Candidatus Magasanikbacteria bacterium CG_4_10_14_0_2_um_filter_33_14</name>
    <dbReference type="NCBI Taxonomy" id="1974636"/>
    <lineage>
        <taxon>Bacteria</taxon>
        <taxon>Candidatus Magasanikiibacteriota</taxon>
    </lineage>
</organism>
<evidence type="ECO:0000256" key="1">
    <source>
        <dbReference type="SAM" id="MobiDB-lite"/>
    </source>
</evidence>
<comment type="caution">
    <text evidence="2">The sequence shown here is derived from an EMBL/GenBank/DDBJ whole genome shotgun (WGS) entry which is preliminary data.</text>
</comment>
<gene>
    <name evidence="2" type="ORF">COX80_02125</name>
</gene>
<reference evidence="3" key="1">
    <citation type="submission" date="2017-09" db="EMBL/GenBank/DDBJ databases">
        <title>Depth-based differentiation of microbial function through sediment-hosted aquifers and enrichment of novel symbionts in the deep terrestrial subsurface.</title>
        <authorList>
            <person name="Probst A.J."/>
            <person name="Ladd B."/>
            <person name="Jarett J.K."/>
            <person name="Geller-Mcgrath D.E."/>
            <person name="Sieber C.M.K."/>
            <person name="Emerson J.B."/>
            <person name="Anantharaman K."/>
            <person name="Thomas B.C."/>
            <person name="Malmstrom R."/>
            <person name="Stieglmeier M."/>
            <person name="Klingl A."/>
            <person name="Woyke T."/>
            <person name="Ryan C.M."/>
            <person name="Banfield J.F."/>
        </authorList>
    </citation>
    <scope>NUCLEOTIDE SEQUENCE [LARGE SCALE GENOMIC DNA]</scope>
</reference>
<feature type="region of interest" description="Disordered" evidence="1">
    <location>
        <begin position="1"/>
        <end position="24"/>
    </location>
</feature>
<name>A0A2M7VBB5_9BACT</name>
<dbReference type="AlphaFoldDB" id="A0A2M7VBB5"/>